<dbReference type="InterPro" id="IPR039424">
    <property type="entry name" value="SBP_5"/>
</dbReference>
<gene>
    <name evidence="4" type="ORF">P5X88_01550</name>
</gene>
<dbReference type="Gene3D" id="3.40.190.10">
    <property type="entry name" value="Periplasmic binding protein-like II"/>
    <property type="match status" value="1"/>
</dbReference>
<dbReference type="InterPro" id="IPR000914">
    <property type="entry name" value="SBP_5_dom"/>
</dbReference>
<evidence type="ECO:0000259" key="3">
    <source>
        <dbReference type="Pfam" id="PF12793"/>
    </source>
</evidence>
<organism evidence="4 5">
    <name type="scientific">Heyndrickxia oleronia</name>
    <dbReference type="NCBI Taxonomy" id="38875"/>
    <lineage>
        <taxon>Bacteria</taxon>
        <taxon>Bacillati</taxon>
        <taxon>Bacillota</taxon>
        <taxon>Bacilli</taxon>
        <taxon>Bacillales</taxon>
        <taxon>Bacillaceae</taxon>
        <taxon>Heyndrickxia</taxon>
    </lineage>
</organism>
<feature type="domain" description="Transcriptional regulator SgrR N-terminal HTH" evidence="3">
    <location>
        <begin position="3"/>
        <end position="110"/>
    </location>
</feature>
<dbReference type="GO" id="GO:1904680">
    <property type="term" value="F:peptide transmembrane transporter activity"/>
    <property type="evidence" value="ECO:0007669"/>
    <property type="project" value="TreeGrafter"/>
</dbReference>
<dbReference type="SUPFAM" id="SSF53850">
    <property type="entry name" value="Periplasmic binding protein-like II"/>
    <property type="match status" value="1"/>
</dbReference>
<dbReference type="Proteomes" id="UP001159179">
    <property type="component" value="Unassembled WGS sequence"/>
</dbReference>
<comment type="caution">
    <text evidence="4">The sequence shown here is derived from an EMBL/GenBank/DDBJ whole genome shotgun (WGS) entry which is preliminary data.</text>
</comment>
<dbReference type="GO" id="GO:0003677">
    <property type="term" value="F:DNA binding"/>
    <property type="evidence" value="ECO:0007669"/>
    <property type="project" value="UniProtKB-KW"/>
</dbReference>
<dbReference type="RefSeq" id="WP_280615491.1">
    <property type="nucleotide sequence ID" value="NZ_JAROYP010000001.1"/>
</dbReference>
<dbReference type="PANTHER" id="PTHR30290">
    <property type="entry name" value="PERIPLASMIC BINDING COMPONENT OF ABC TRANSPORTER"/>
    <property type="match status" value="1"/>
</dbReference>
<evidence type="ECO:0000313" key="4">
    <source>
        <dbReference type="EMBL" id="MDH5159599.1"/>
    </source>
</evidence>
<dbReference type="Pfam" id="PF12793">
    <property type="entry name" value="SgrR_N"/>
    <property type="match status" value="1"/>
</dbReference>
<evidence type="ECO:0000313" key="5">
    <source>
        <dbReference type="Proteomes" id="UP001159179"/>
    </source>
</evidence>
<feature type="domain" description="Solute-binding protein family 5" evidence="2">
    <location>
        <begin position="173"/>
        <end position="471"/>
    </location>
</feature>
<sequence length="595" mass="70223">MQLFEHYQQLLEKYEQKIKQKCYPSVDEIADCLNISTRYTKMLLKQMNEVKWISWLPQRGRGKKSTLILNLSKNDILVEQALQKLKKGDFTEAVKIIKQLPSGEYPNLLEELQRHLGIQEEKVLDDSKDIFRYAFYQSIISLDPALILSRHEAHIAEHIYDTLVIYNEEHKSIVPHLAHQWTVDREGINWIFHLRKGVLFHHGRELDAKDVFHTMNRLKNLPERENKQTITDLVKDIIVINKRAVQFVLKEPNHLFLHYLTLLHTAIIPIEVINHSKERFGKYPIGTGPYKITQNDDTMVVLNNHPVYFKGRTFLDQIEMINLPELYPRDSNIQYHLHFKNKHHEQWETLTRIEEGACYLTFNEKKHSLISCKETRDILINALNTKEMERYYQEIGAVPAHSFIPNRSKILQKKVEYSEKSNSVEKIINIHKESIHIYATEIRKGVNYEKEARWIKKRWEQLGMEVYVHIISHYELAKPSVLQNADVIVTGLALSPNQILALSLCYQTETFFISNILSPKNSNYLKIQLDNLKTNIDFIAQFDILYGIEDWLKKNKIIKFLYHRYHHVDVKLNSRIKGIELTSNGRVGYKELWIK</sequence>
<reference evidence="4" key="1">
    <citation type="submission" date="2023-03" db="EMBL/GenBank/DDBJ databases">
        <title>Bacterial isolates from washroom surfaces on a university campus.</title>
        <authorList>
            <person name="Holman D.B."/>
            <person name="Gzyl K.E."/>
            <person name="Taheri A.E."/>
        </authorList>
    </citation>
    <scope>NUCLEOTIDE SEQUENCE</scope>
    <source>
        <strain evidence="4">RD03</strain>
    </source>
</reference>
<dbReference type="AlphaFoldDB" id="A0AAW6SRL1"/>
<keyword evidence="1" id="KW-0238">DNA-binding</keyword>
<protein>
    <submittedName>
        <fullName evidence="4">ABC transporter substrate-binding protein</fullName>
    </submittedName>
</protein>
<dbReference type="Pfam" id="PF00496">
    <property type="entry name" value="SBP_bac_5"/>
    <property type="match status" value="1"/>
</dbReference>
<name>A0AAW6SRL1_9BACI</name>
<evidence type="ECO:0000259" key="2">
    <source>
        <dbReference type="Pfam" id="PF00496"/>
    </source>
</evidence>
<accession>A0AAW6SRL1</accession>
<dbReference type="InterPro" id="IPR025370">
    <property type="entry name" value="SgrR_HTH_N"/>
</dbReference>
<dbReference type="GO" id="GO:0015833">
    <property type="term" value="P:peptide transport"/>
    <property type="evidence" value="ECO:0007669"/>
    <property type="project" value="TreeGrafter"/>
</dbReference>
<evidence type="ECO:0000256" key="1">
    <source>
        <dbReference type="ARBA" id="ARBA00023125"/>
    </source>
</evidence>
<dbReference type="PANTHER" id="PTHR30290:SF72">
    <property type="entry name" value="HTH-TYPE TRANSCRIPTIONAL REGULATOR SGRR"/>
    <property type="match status" value="1"/>
</dbReference>
<proteinExistence type="predicted"/>
<dbReference type="EMBL" id="JAROYP010000001">
    <property type="protein sequence ID" value="MDH5159599.1"/>
    <property type="molecule type" value="Genomic_DNA"/>
</dbReference>